<dbReference type="AlphaFoldDB" id="I1YK91"/>
<keyword evidence="4" id="KW-1185">Reference proteome</keyword>
<organism evidence="3 4">
    <name type="scientific">Methylophaga frappieri (strain ATCC BAA-2434 / DSM 25690 / JAM7)</name>
    <dbReference type="NCBI Taxonomy" id="754477"/>
    <lineage>
        <taxon>Bacteria</taxon>
        <taxon>Pseudomonadati</taxon>
        <taxon>Pseudomonadota</taxon>
        <taxon>Gammaproteobacteria</taxon>
        <taxon>Thiotrichales</taxon>
        <taxon>Piscirickettsiaceae</taxon>
        <taxon>Methylophaga</taxon>
    </lineage>
</organism>
<dbReference type="GO" id="GO:0046872">
    <property type="term" value="F:metal ion binding"/>
    <property type="evidence" value="ECO:0007669"/>
    <property type="project" value="InterPro"/>
</dbReference>
<reference evidence="3 4" key="1">
    <citation type="journal article" date="2012" name="J. Bacteriol.">
        <title>Complete genome sequences of Methylophaga sp. strain JAM1 and Methylophaga sp. strain JAM7.</title>
        <authorList>
            <person name="Villeneuve C."/>
            <person name="Martineau C."/>
            <person name="Mauffrey F."/>
            <person name="Villemur R."/>
        </authorList>
    </citation>
    <scope>NUCLEOTIDE SEQUENCE [LARGE SCALE GENOMIC DNA]</scope>
    <source>
        <strain evidence="3 4">JAM7</strain>
    </source>
</reference>
<keyword evidence="1" id="KW-0067">ATP-binding</keyword>
<dbReference type="InterPro" id="IPR003806">
    <property type="entry name" value="ATP-grasp_PylC-type"/>
</dbReference>
<dbReference type="Pfam" id="PF02655">
    <property type="entry name" value="ATP-grasp_3"/>
    <property type="match status" value="1"/>
</dbReference>
<dbReference type="EMBL" id="CP003380">
    <property type="protein sequence ID" value="AFJ03334.1"/>
    <property type="molecule type" value="Genomic_DNA"/>
</dbReference>
<dbReference type="Proteomes" id="UP000009145">
    <property type="component" value="Chromosome"/>
</dbReference>
<dbReference type="eggNOG" id="COG2232">
    <property type="taxonomic scope" value="Bacteria"/>
</dbReference>
<proteinExistence type="predicted"/>
<dbReference type="GO" id="GO:0005524">
    <property type="term" value="F:ATP binding"/>
    <property type="evidence" value="ECO:0007669"/>
    <property type="project" value="UniProtKB-UniRule"/>
</dbReference>
<keyword evidence="1" id="KW-0547">Nucleotide-binding</keyword>
<dbReference type="STRING" id="754477.Q7C_2198"/>
<name>I1YK91_METFJ</name>
<dbReference type="KEGG" id="mec:Q7C_2198"/>
<dbReference type="HOGENOM" id="CLU_1487394_0_0_6"/>
<dbReference type="SUPFAM" id="SSF56059">
    <property type="entry name" value="Glutathione synthetase ATP-binding domain-like"/>
    <property type="match status" value="1"/>
</dbReference>
<protein>
    <submittedName>
        <fullName evidence="3">ATP-grasp domain protein</fullName>
    </submittedName>
</protein>
<evidence type="ECO:0000259" key="2">
    <source>
        <dbReference type="PROSITE" id="PS50975"/>
    </source>
</evidence>
<feature type="domain" description="ATP-grasp" evidence="2">
    <location>
        <begin position="35"/>
        <end position="95"/>
    </location>
</feature>
<evidence type="ECO:0000256" key="1">
    <source>
        <dbReference type="PROSITE-ProRule" id="PRU00409"/>
    </source>
</evidence>
<dbReference type="PATRIC" id="fig|754477.3.peg.2165"/>
<dbReference type="Gene3D" id="3.30.470.20">
    <property type="entry name" value="ATP-grasp fold, B domain"/>
    <property type="match status" value="1"/>
</dbReference>
<dbReference type="PROSITE" id="PS50975">
    <property type="entry name" value="ATP_GRASP"/>
    <property type="match status" value="1"/>
</dbReference>
<accession>I1YK91</accession>
<dbReference type="InterPro" id="IPR011761">
    <property type="entry name" value="ATP-grasp"/>
</dbReference>
<evidence type="ECO:0000313" key="4">
    <source>
        <dbReference type="Proteomes" id="UP000009145"/>
    </source>
</evidence>
<gene>
    <name evidence="3" type="ordered locus">Q7C_2198</name>
</gene>
<sequence>MSFNEQICRNTSQHDFQLLAITNQLDLDTAQQRLLTDYCQQLTEALSLRGFCSLDFIIDKQGQIHILEINPRPSASMQCLPITWPLIQWHLDACQGQLPSLPALPVCPPQLLYYCFTARPIRIPDQFNWPANCHDLPPVGQRIPENHILCSFLYPVKTSLAALLPYCHRLATELQIQCLNY</sequence>
<evidence type="ECO:0000313" key="3">
    <source>
        <dbReference type="EMBL" id="AFJ03334.1"/>
    </source>
</evidence>